<sequence>MHPLSSVKSQSWLAWFLRGILILLFLILFAKLIEVQVIKGNYYKNLSKENRIRRVIIPAPRGKILARGGEVLAGNIEVKKSIEFTDNGGFVLSEDLTKSEDGQLVNDYKRYYPLEDKFSHALGYMAQVGEKEVGKINPDCPEKGPRRSDSLMGKTGLEESYECLLAGAPGEEIIEVDASGQEVRVLGRKDPSSGKDLQTTIDYGLQVEVASKMNGKKGAAIITDTNGQILAFYSYPGFDPNIFMNEGNSEKISSLLNNEDLPFFNRVIAGTFHPGSVFKPVVAIAALEESAIDENYVYNDQGVITVNDYSYTNWYFTEYGRTEGLTDLAKAIARSTDTFFYTIGQMVGPESIAKWATTFGLNALTGIDIPGEVEGLIPTPEWKKITKKESWYLGNTYHMSIGQGDVSVSPIEINTYISAISVGGSLCQPRFNMNKNPICRKVKVLQSNLDLVRKGMEEACTEGGTAYTFFDFTDKHGGIKVACKTGTAEVSTDGTPHAWFTFFAPNDKPQIVATILIEKGGQGSSVAGSIAREIADYYFASFVN</sequence>
<evidence type="ECO:0000259" key="11">
    <source>
        <dbReference type="Pfam" id="PF00905"/>
    </source>
</evidence>
<keyword evidence="8 10" id="KW-0472">Membrane</keyword>
<accession>A0A0G0UN94</accession>
<keyword evidence="6" id="KW-0573">Peptidoglycan synthesis</keyword>
<dbReference type="Pfam" id="PF00905">
    <property type="entry name" value="Transpeptidase"/>
    <property type="match status" value="1"/>
</dbReference>
<evidence type="ECO:0000256" key="10">
    <source>
        <dbReference type="SAM" id="Phobius"/>
    </source>
</evidence>
<keyword evidence="4 10" id="KW-0812">Transmembrane</keyword>
<dbReference type="SUPFAM" id="SSF56601">
    <property type="entry name" value="beta-lactamase/transpeptidase-like"/>
    <property type="match status" value="1"/>
</dbReference>
<evidence type="ECO:0000256" key="5">
    <source>
        <dbReference type="ARBA" id="ARBA00022960"/>
    </source>
</evidence>
<evidence type="ECO:0000313" key="13">
    <source>
        <dbReference type="EMBL" id="KKR90208.1"/>
    </source>
</evidence>
<evidence type="ECO:0000256" key="2">
    <source>
        <dbReference type="ARBA" id="ARBA00004236"/>
    </source>
</evidence>
<protein>
    <submittedName>
        <fullName evidence="13">Penicillin-binding protein 2</fullName>
    </submittedName>
</protein>
<keyword evidence="3" id="KW-1003">Cell membrane</keyword>
<dbReference type="PANTHER" id="PTHR30627:SF2">
    <property type="entry name" value="PEPTIDOGLYCAN D,D-TRANSPEPTIDASE MRDA"/>
    <property type="match status" value="1"/>
</dbReference>
<dbReference type="GO" id="GO:0008658">
    <property type="term" value="F:penicillin binding"/>
    <property type="evidence" value="ECO:0007669"/>
    <property type="project" value="InterPro"/>
</dbReference>
<dbReference type="GO" id="GO:0005886">
    <property type="term" value="C:plasma membrane"/>
    <property type="evidence" value="ECO:0007669"/>
    <property type="project" value="TreeGrafter"/>
</dbReference>
<evidence type="ECO:0000256" key="1">
    <source>
        <dbReference type="ARBA" id="ARBA00004167"/>
    </source>
</evidence>
<keyword evidence="5" id="KW-0133">Cell shape</keyword>
<evidence type="ECO:0000256" key="8">
    <source>
        <dbReference type="ARBA" id="ARBA00023136"/>
    </source>
</evidence>
<evidence type="ECO:0000259" key="12">
    <source>
        <dbReference type="Pfam" id="PF03717"/>
    </source>
</evidence>
<dbReference type="Pfam" id="PF03717">
    <property type="entry name" value="PBP_dimer"/>
    <property type="match status" value="1"/>
</dbReference>
<name>A0A0G0UN94_9BACT</name>
<keyword evidence="9" id="KW-0961">Cell wall biogenesis/degradation</keyword>
<dbReference type="InterPro" id="IPR012338">
    <property type="entry name" value="Beta-lactam/transpept-like"/>
</dbReference>
<feature type="transmembrane region" description="Helical" evidence="10">
    <location>
        <begin position="12"/>
        <end position="33"/>
    </location>
</feature>
<dbReference type="AlphaFoldDB" id="A0A0G0UN94"/>
<comment type="caution">
    <text evidence="13">The sequence shown here is derived from an EMBL/GenBank/DDBJ whole genome shotgun (WGS) entry which is preliminary data.</text>
</comment>
<dbReference type="InterPro" id="IPR001460">
    <property type="entry name" value="PCN-bd_Tpept"/>
</dbReference>
<dbReference type="PANTHER" id="PTHR30627">
    <property type="entry name" value="PEPTIDOGLYCAN D,D-TRANSPEPTIDASE"/>
    <property type="match status" value="1"/>
</dbReference>
<dbReference type="Proteomes" id="UP000034275">
    <property type="component" value="Unassembled WGS sequence"/>
</dbReference>
<dbReference type="SUPFAM" id="SSF56519">
    <property type="entry name" value="Penicillin binding protein dimerisation domain"/>
    <property type="match status" value="1"/>
</dbReference>
<reference evidence="13 14" key="1">
    <citation type="journal article" date="2015" name="Nature">
        <title>rRNA introns, odd ribosomes, and small enigmatic genomes across a large radiation of phyla.</title>
        <authorList>
            <person name="Brown C.T."/>
            <person name="Hug L.A."/>
            <person name="Thomas B.C."/>
            <person name="Sharon I."/>
            <person name="Castelle C.J."/>
            <person name="Singh A."/>
            <person name="Wilkins M.J."/>
            <person name="Williams K.H."/>
            <person name="Banfield J.F."/>
        </authorList>
    </citation>
    <scope>NUCLEOTIDE SEQUENCE [LARGE SCALE GENOMIC DNA]</scope>
</reference>
<dbReference type="Gene3D" id="3.90.1310.10">
    <property type="entry name" value="Penicillin-binding protein 2a (Domain 2)"/>
    <property type="match status" value="1"/>
</dbReference>
<dbReference type="GO" id="GO:0071555">
    <property type="term" value="P:cell wall organization"/>
    <property type="evidence" value="ECO:0007669"/>
    <property type="project" value="TreeGrafter"/>
</dbReference>
<feature type="domain" description="Penicillin-binding protein dimerisation" evidence="12">
    <location>
        <begin position="106"/>
        <end position="185"/>
    </location>
</feature>
<evidence type="ECO:0000256" key="7">
    <source>
        <dbReference type="ARBA" id="ARBA00022989"/>
    </source>
</evidence>
<evidence type="ECO:0000256" key="9">
    <source>
        <dbReference type="ARBA" id="ARBA00023316"/>
    </source>
</evidence>
<evidence type="ECO:0000256" key="4">
    <source>
        <dbReference type="ARBA" id="ARBA00022692"/>
    </source>
</evidence>
<organism evidence="13 14">
    <name type="scientific">Candidatus Woesebacteria bacterium GW2011_GWD1_41_12</name>
    <dbReference type="NCBI Taxonomy" id="1618593"/>
    <lineage>
        <taxon>Bacteria</taxon>
        <taxon>Candidatus Woeseibacteriota</taxon>
    </lineage>
</organism>
<dbReference type="InterPro" id="IPR005311">
    <property type="entry name" value="PBP_dimer"/>
</dbReference>
<dbReference type="Gene3D" id="3.40.710.10">
    <property type="entry name" value="DD-peptidase/beta-lactamase superfamily"/>
    <property type="match status" value="1"/>
</dbReference>
<dbReference type="InterPro" id="IPR036138">
    <property type="entry name" value="PBP_dimer_sf"/>
</dbReference>
<dbReference type="EMBL" id="LCAL01000017">
    <property type="protein sequence ID" value="KKR90208.1"/>
    <property type="molecule type" value="Genomic_DNA"/>
</dbReference>
<gene>
    <name evidence="13" type="ORF">UU39_C0017G0012</name>
</gene>
<evidence type="ECO:0000313" key="14">
    <source>
        <dbReference type="Proteomes" id="UP000034275"/>
    </source>
</evidence>
<dbReference type="GO" id="GO:0046677">
    <property type="term" value="P:response to antibiotic"/>
    <property type="evidence" value="ECO:0007669"/>
    <property type="project" value="UniProtKB-KW"/>
</dbReference>
<dbReference type="GO" id="GO:0008800">
    <property type="term" value="F:beta-lactamase activity"/>
    <property type="evidence" value="ECO:0007669"/>
    <property type="project" value="UniProtKB-EC"/>
</dbReference>
<dbReference type="InterPro" id="IPR050515">
    <property type="entry name" value="Beta-lactam/transpept"/>
</dbReference>
<keyword evidence="7 10" id="KW-1133">Transmembrane helix</keyword>
<evidence type="ECO:0000256" key="6">
    <source>
        <dbReference type="ARBA" id="ARBA00022984"/>
    </source>
</evidence>
<feature type="domain" description="Penicillin-binding protein transpeptidase" evidence="11">
    <location>
        <begin position="219"/>
        <end position="535"/>
    </location>
</feature>
<proteinExistence type="predicted"/>
<comment type="subcellular location">
    <subcellularLocation>
        <location evidence="2">Cell membrane</location>
    </subcellularLocation>
    <subcellularLocation>
        <location evidence="1">Membrane</location>
        <topology evidence="1">Single-pass membrane protein</topology>
    </subcellularLocation>
</comment>
<evidence type="ECO:0000256" key="3">
    <source>
        <dbReference type="ARBA" id="ARBA00022475"/>
    </source>
</evidence>